<evidence type="ECO:0000313" key="6">
    <source>
        <dbReference type="EMBL" id="MFC3812355.1"/>
    </source>
</evidence>
<dbReference type="InterPro" id="IPR036291">
    <property type="entry name" value="NAD(P)-bd_dom_sf"/>
</dbReference>
<dbReference type="SUPFAM" id="SSF48179">
    <property type="entry name" value="6-phosphogluconate dehydrogenase C-terminal domain-like"/>
    <property type="match status" value="1"/>
</dbReference>
<dbReference type="NCBIfam" id="TIGR03026">
    <property type="entry name" value="NDP-sugDHase"/>
    <property type="match status" value="1"/>
</dbReference>
<dbReference type="InterPro" id="IPR001732">
    <property type="entry name" value="UDP-Glc/GDP-Man_DH_N"/>
</dbReference>
<dbReference type="Gene3D" id="3.40.50.720">
    <property type="entry name" value="NAD(P)-binding Rossmann-like Domain"/>
    <property type="match status" value="2"/>
</dbReference>
<dbReference type="PIRSF" id="PIRSF000124">
    <property type="entry name" value="UDPglc_GDPman_dh"/>
    <property type="match status" value="1"/>
</dbReference>
<sequence length="417" mass="47094">MNDIQVIICGLGYVGLPLAVAFGEKYYTYGYDVDSNRIEDLKNRIDRNNQLTADEIKKANLLEFSTKLPNSNKRSIYIITVPTPIDKFQKPDLSHLENISTKIGQLLKPNDIVIYESTVFPGCTEDICVPILEQYSNLIFNRDFTVGYSPERVNPGDKVNTLKKIRKITSGSTSEAAEYINELYKSILEVETHKAPSIKVAEAAKIIENCQRDVNISFMNELSLLFDKLDINTQAVLDAASTKWNFLNFHPGLVGGHCIGVDPYYLLHKAEQIGFYPKLIGAGRSINDGMAKHVVEKSIKSMMKNKIDLKKARVLILGYTFKENVGDTRNTKVSEIGDEFSEYQIDAEIFDPVAIQKNKKFILNPNGKYDLIIFAVNHTVFESINIDFHLNQTGILFNLTKNKNLKNTISDKTYISL</sequence>
<dbReference type="Proteomes" id="UP001595616">
    <property type="component" value="Unassembled WGS sequence"/>
</dbReference>
<gene>
    <name evidence="6" type="ORF">ACFOOI_16960</name>
</gene>
<name>A0ABV7YZE5_9BACT</name>
<evidence type="ECO:0000256" key="2">
    <source>
        <dbReference type="ARBA" id="ARBA00023002"/>
    </source>
</evidence>
<keyword evidence="7" id="KW-1185">Reference proteome</keyword>
<protein>
    <submittedName>
        <fullName evidence="6">Nucleotide sugar dehydrogenase</fullName>
    </submittedName>
</protein>
<accession>A0ABV7YZE5</accession>
<dbReference type="PANTHER" id="PTHR43491">
    <property type="entry name" value="UDP-N-ACETYL-D-MANNOSAMINE DEHYDROGENASE"/>
    <property type="match status" value="1"/>
</dbReference>
<dbReference type="EMBL" id="JBHRYQ010000001">
    <property type="protein sequence ID" value="MFC3812355.1"/>
    <property type="molecule type" value="Genomic_DNA"/>
</dbReference>
<feature type="domain" description="UDP-glucose/GDP-mannose dehydrogenase C-terminal" evidence="5">
    <location>
        <begin position="315"/>
        <end position="402"/>
    </location>
</feature>
<comment type="caution">
    <text evidence="6">The sequence shown here is derived from an EMBL/GenBank/DDBJ whole genome shotgun (WGS) entry which is preliminary data.</text>
</comment>
<dbReference type="Pfam" id="PF03720">
    <property type="entry name" value="UDPG_MGDP_dh_C"/>
    <property type="match status" value="1"/>
</dbReference>
<evidence type="ECO:0000256" key="3">
    <source>
        <dbReference type="ARBA" id="ARBA00023027"/>
    </source>
</evidence>
<evidence type="ECO:0000256" key="4">
    <source>
        <dbReference type="PIRNR" id="PIRNR000124"/>
    </source>
</evidence>
<dbReference type="Pfam" id="PF03721">
    <property type="entry name" value="UDPG_MGDP_dh_N"/>
    <property type="match status" value="1"/>
</dbReference>
<dbReference type="SMART" id="SM00984">
    <property type="entry name" value="UDPG_MGDP_dh_C"/>
    <property type="match status" value="1"/>
</dbReference>
<keyword evidence="2" id="KW-0560">Oxidoreductase</keyword>
<dbReference type="InterPro" id="IPR014027">
    <property type="entry name" value="UDP-Glc/GDP-Man_DH_C"/>
</dbReference>
<dbReference type="InterPro" id="IPR014026">
    <property type="entry name" value="UDP-Glc/GDP-Man_DH_dimer"/>
</dbReference>
<dbReference type="SUPFAM" id="SSF52413">
    <property type="entry name" value="UDP-glucose/GDP-mannose dehydrogenase C-terminal domain"/>
    <property type="match status" value="1"/>
</dbReference>
<dbReference type="RefSeq" id="WP_379839225.1">
    <property type="nucleotide sequence ID" value="NZ_JBHRYQ010000001.1"/>
</dbReference>
<dbReference type="InterPro" id="IPR028359">
    <property type="entry name" value="UDP_ManNAc/GlcNAc_DH"/>
</dbReference>
<dbReference type="SUPFAM" id="SSF51735">
    <property type="entry name" value="NAD(P)-binding Rossmann-fold domains"/>
    <property type="match status" value="1"/>
</dbReference>
<keyword evidence="3" id="KW-0520">NAD</keyword>
<dbReference type="InterPro" id="IPR036220">
    <property type="entry name" value="UDP-Glc/GDP-Man_DH_C_sf"/>
</dbReference>
<dbReference type="Pfam" id="PF00984">
    <property type="entry name" value="UDPG_MGDP_dh"/>
    <property type="match status" value="1"/>
</dbReference>
<evidence type="ECO:0000256" key="1">
    <source>
        <dbReference type="ARBA" id="ARBA00006601"/>
    </source>
</evidence>
<dbReference type="InterPro" id="IPR008927">
    <property type="entry name" value="6-PGluconate_DH-like_C_sf"/>
</dbReference>
<organism evidence="6 7">
    <name type="scientific">Lacihabitans lacunae</name>
    <dbReference type="NCBI Taxonomy" id="1028214"/>
    <lineage>
        <taxon>Bacteria</taxon>
        <taxon>Pseudomonadati</taxon>
        <taxon>Bacteroidota</taxon>
        <taxon>Cytophagia</taxon>
        <taxon>Cytophagales</taxon>
        <taxon>Leadbetterellaceae</taxon>
        <taxon>Lacihabitans</taxon>
    </lineage>
</organism>
<proteinExistence type="inferred from homology"/>
<evidence type="ECO:0000313" key="7">
    <source>
        <dbReference type="Proteomes" id="UP001595616"/>
    </source>
</evidence>
<dbReference type="InterPro" id="IPR017476">
    <property type="entry name" value="UDP-Glc/GDP-Man"/>
</dbReference>
<dbReference type="PANTHER" id="PTHR43491:SF2">
    <property type="entry name" value="UDP-N-ACETYL-D-MANNOSAMINE DEHYDROGENASE"/>
    <property type="match status" value="1"/>
</dbReference>
<evidence type="ECO:0000259" key="5">
    <source>
        <dbReference type="SMART" id="SM00984"/>
    </source>
</evidence>
<reference evidence="7" key="1">
    <citation type="journal article" date="2019" name="Int. J. Syst. Evol. Microbiol.">
        <title>The Global Catalogue of Microorganisms (GCM) 10K type strain sequencing project: providing services to taxonomists for standard genome sequencing and annotation.</title>
        <authorList>
            <consortium name="The Broad Institute Genomics Platform"/>
            <consortium name="The Broad Institute Genome Sequencing Center for Infectious Disease"/>
            <person name="Wu L."/>
            <person name="Ma J."/>
        </authorList>
    </citation>
    <scope>NUCLEOTIDE SEQUENCE [LARGE SCALE GENOMIC DNA]</scope>
    <source>
        <strain evidence="7">CECT 7956</strain>
    </source>
</reference>
<dbReference type="PIRSF" id="PIRSF500136">
    <property type="entry name" value="UDP_ManNAc_DH"/>
    <property type="match status" value="1"/>
</dbReference>
<comment type="similarity">
    <text evidence="1 4">Belongs to the UDP-glucose/GDP-mannose dehydrogenase family.</text>
</comment>